<dbReference type="AlphaFoldDB" id="A0A9X3R2P0"/>
<sequence>MKELTAVDPEGRFHPDFVWVKAPEEVRPGYIYDEANFIAPEVNAVLKTRFSPREYIQRFTLEEQIAIRQAQFSDMEVGLVYDDFNRAPFIDLNDPEAAAGLDLYIAKGLLNPSRRDALLQAEPTSVLAPGYLPEEAPQS</sequence>
<reference evidence="1" key="1">
    <citation type="submission" date="2022-12" db="EMBL/GenBank/DDBJ databases">
        <authorList>
            <person name="Voronina O.L."/>
            <person name="Kunda M.S."/>
            <person name="Ryzhova N."/>
            <person name="Aksenova E.I."/>
        </authorList>
    </citation>
    <scope>NUCLEOTIDE SEQUENCE</scope>
    <source>
        <strain evidence="1">SCCH136:Ach223948</strain>
    </source>
</reference>
<dbReference type="RefSeq" id="WP_165601311.1">
    <property type="nucleotide sequence ID" value="NZ_CYTI01000002.1"/>
</dbReference>
<dbReference type="EMBL" id="JAPZVI010000001">
    <property type="protein sequence ID" value="MCZ8400084.1"/>
    <property type="molecule type" value="Genomic_DNA"/>
</dbReference>
<evidence type="ECO:0000313" key="2">
    <source>
        <dbReference type="Proteomes" id="UP001141992"/>
    </source>
</evidence>
<accession>A0A9X3R2P0</accession>
<protein>
    <submittedName>
        <fullName evidence="1">Uncharacterized protein</fullName>
    </submittedName>
</protein>
<organism evidence="1 2">
    <name type="scientific">Alcaligenes xylosoxydans xylosoxydans</name>
    <name type="common">Achromobacter xylosoxidans</name>
    <dbReference type="NCBI Taxonomy" id="85698"/>
    <lineage>
        <taxon>Bacteria</taxon>
        <taxon>Pseudomonadati</taxon>
        <taxon>Pseudomonadota</taxon>
        <taxon>Betaproteobacteria</taxon>
        <taxon>Burkholderiales</taxon>
        <taxon>Alcaligenaceae</taxon>
        <taxon>Achromobacter</taxon>
    </lineage>
</organism>
<evidence type="ECO:0000313" key="1">
    <source>
        <dbReference type="EMBL" id="MCZ8400084.1"/>
    </source>
</evidence>
<dbReference type="Proteomes" id="UP001141992">
    <property type="component" value="Unassembled WGS sequence"/>
</dbReference>
<proteinExistence type="predicted"/>
<gene>
    <name evidence="1" type="ORF">O9570_01440</name>
</gene>
<comment type="caution">
    <text evidence="1">The sequence shown here is derived from an EMBL/GenBank/DDBJ whole genome shotgun (WGS) entry which is preliminary data.</text>
</comment>
<name>A0A9X3R2P0_ALCXX</name>